<accession>A0A0M0JWI4</accession>
<evidence type="ECO:0000256" key="5">
    <source>
        <dbReference type="SAM" id="Coils"/>
    </source>
</evidence>
<feature type="region of interest" description="Disordered" evidence="6">
    <location>
        <begin position="600"/>
        <end position="619"/>
    </location>
</feature>
<keyword evidence="8" id="KW-1185">Reference proteome</keyword>
<dbReference type="AlphaFoldDB" id="A0A0M0JWI4"/>
<dbReference type="Proteomes" id="UP000037460">
    <property type="component" value="Unassembled WGS sequence"/>
</dbReference>
<feature type="region of interest" description="Disordered" evidence="6">
    <location>
        <begin position="459"/>
        <end position="518"/>
    </location>
</feature>
<feature type="coiled-coil region" evidence="5">
    <location>
        <begin position="90"/>
        <end position="117"/>
    </location>
</feature>
<evidence type="ECO:0000256" key="6">
    <source>
        <dbReference type="SAM" id="MobiDB-lite"/>
    </source>
</evidence>
<feature type="region of interest" description="Disordered" evidence="6">
    <location>
        <begin position="47"/>
        <end position="80"/>
    </location>
</feature>
<protein>
    <submittedName>
        <fullName evidence="7">Uncharacterized protein</fullName>
    </submittedName>
</protein>
<dbReference type="PANTHER" id="PTHR46349">
    <property type="entry name" value="CINGULIN-LIKE PROTEIN 1-RELATED"/>
    <property type="match status" value="1"/>
</dbReference>
<reference evidence="8" key="1">
    <citation type="journal article" date="2015" name="PLoS Genet.">
        <title>Genome Sequence and Transcriptome Analyses of Chrysochromulina tobin: Metabolic Tools for Enhanced Algal Fitness in the Prominent Order Prymnesiales (Haptophyceae).</title>
        <authorList>
            <person name="Hovde B.T."/>
            <person name="Deodato C.R."/>
            <person name="Hunsperger H.M."/>
            <person name="Ryken S.A."/>
            <person name="Yost W."/>
            <person name="Jha R.K."/>
            <person name="Patterson J."/>
            <person name="Monnat R.J. Jr."/>
            <person name="Barlow S.B."/>
            <person name="Starkenburg S.R."/>
            <person name="Cattolico R.A."/>
        </authorList>
    </citation>
    <scope>NUCLEOTIDE SEQUENCE</scope>
    <source>
        <strain evidence="8">CCMP291</strain>
    </source>
</reference>
<dbReference type="GO" id="GO:0005923">
    <property type="term" value="C:bicellular tight junction"/>
    <property type="evidence" value="ECO:0007669"/>
    <property type="project" value="TreeGrafter"/>
</dbReference>
<name>A0A0M0JWI4_9EUKA</name>
<evidence type="ECO:0000256" key="1">
    <source>
        <dbReference type="ARBA" id="ARBA00004496"/>
    </source>
</evidence>
<feature type="compositionally biased region" description="Basic residues" evidence="6">
    <location>
        <begin position="459"/>
        <end position="469"/>
    </location>
</feature>
<feature type="compositionally biased region" description="Low complexity" evidence="6">
    <location>
        <begin position="54"/>
        <end position="64"/>
    </location>
</feature>
<feature type="region of interest" description="Disordered" evidence="6">
    <location>
        <begin position="841"/>
        <end position="866"/>
    </location>
</feature>
<feature type="coiled-coil region" evidence="5">
    <location>
        <begin position="997"/>
        <end position="1024"/>
    </location>
</feature>
<keyword evidence="4" id="KW-0505">Motor protein</keyword>
<gene>
    <name evidence="7" type="ORF">Ctob_014831</name>
</gene>
<feature type="coiled-coil region" evidence="5">
    <location>
        <begin position="940"/>
        <end position="967"/>
    </location>
</feature>
<evidence type="ECO:0000313" key="8">
    <source>
        <dbReference type="Proteomes" id="UP000037460"/>
    </source>
</evidence>
<evidence type="ECO:0000256" key="2">
    <source>
        <dbReference type="ARBA" id="ARBA00022490"/>
    </source>
</evidence>
<evidence type="ECO:0000256" key="3">
    <source>
        <dbReference type="ARBA" id="ARBA00023123"/>
    </source>
</evidence>
<comment type="caution">
    <text evidence="7">The sequence shown here is derived from an EMBL/GenBank/DDBJ whole genome shotgun (WGS) entry which is preliminary data.</text>
</comment>
<comment type="subcellular location">
    <subcellularLocation>
        <location evidence="1">Cytoplasm</location>
    </subcellularLocation>
</comment>
<organism evidence="7 8">
    <name type="scientific">Chrysochromulina tobinii</name>
    <dbReference type="NCBI Taxonomy" id="1460289"/>
    <lineage>
        <taxon>Eukaryota</taxon>
        <taxon>Haptista</taxon>
        <taxon>Haptophyta</taxon>
        <taxon>Prymnesiophyceae</taxon>
        <taxon>Prymnesiales</taxon>
        <taxon>Chrysochromulinaceae</taxon>
        <taxon>Chrysochromulina</taxon>
    </lineage>
</organism>
<evidence type="ECO:0000313" key="7">
    <source>
        <dbReference type="EMBL" id="KOO30483.1"/>
    </source>
</evidence>
<keyword evidence="3" id="KW-0518">Myosin</keyword>
<sequence length="1056" mass="109469">MPAPATSEPEDVRLGRAARLALQEAEARWRRELGAAANERNRLREEIRNLKGVPAPSDASSSEPAAKRQRLGPKGPAQPLIGRTELYAKYHTVEEQLRAEKSKSADLEAQLSRLIDELHTHMPILKERSVRLEAALASNTSLSERLTLALRESDAAHKAAEKLRVEVDAARAAIEETCAGDAEKRSLLELRQELHREQLSTEARIAEAIAAVREPLSAQASAAEARATAATAQQDVLEAALATAAQATQAAQALAEVRALLAEGVEGQAEGAMVPAASLKALEASLKEKEDQLGKLRNAAKHWKDQFEKLKADGGAKPDGAEDLQQRLAALEAELRAQYGADALQQRLAELEAQVRAATEAKAAATEQLAAAVAESAALRERLEVATAEAARNDAAGDGMASSITAGDAASAGRVSEAAAAAAAEIGEVKAGLAAATSEAEALRGKLAAAEEAADKMRKAASHWKAQHGKLKEQLDAAAAAPATAAPEPAPPAANSQPAPPAANSQPAPPAANSSEGSAVGLTTELEAAKIRISEIEIELQAALEAKVMAVSEAEGRAAEAESNAAQLEVRVMEAEAKVAEAEAKVAEAEAKAAEAEAKAAEADAKGTQVGSGSTTEEAEALRGKLAAAEEASEKMRKAASHWKAQHGKLKEQLDAALAAAPAPEEVAPSASVTVADLEAALTKMEEAKAASEALQAELEQKKGRISELEIELQAALEVKVMAVSEAEAENNAALLEIRVMEAEAKLAEAEAKVAEAEAKAAEAEAKAAEAEAKAAEAEAKAAEADAKGTQVGSGSTTEEAEALRGKLAAAEEASEKMRKAASHWKAQHGKLKEQLDAALAAAPADTTETSTNTAETSTSTAETSTTTAELEAAKASLEAELLVVRARVAALEIESQAALEAKAAAVSEAREAAAAEAREAAASETRVATEAAAASAAEAEEFRGKLAAAEEAADKMRKAASQWKAQHGKLKEQLDAAAAAPATASTVAPVLQEGDTAAVETELKAAKARVLELETAKAVVEGELDKFRKAAHFWKQKHDALRAPKSEVKSEDAGT</sequence>
<keyword evidence="5" id="KW-0175">Coiled coil</keyword>
<proteinExistence type="predicted"/>
<dbReference type="EMBL" id="JWZX01002217">
    <property type="protein sequence ID" value="KOO30483.1"/>
    <property type="molecule type" value="Genomic_DNA"/>
</dbReference>
<keyword evidence="2" id="KW-0963">Cytoplasm</keyword>
<feature type="compositionally biased region" description="Low complexity" evidence="6">
    <location>
        <begin position="477"/>
        <end position="506"/>
    </location>
</feature>
<feature type="coiled-coil region" evidence="5">
    <location>
        <begin position="279"/>
        <end position="389"/>
    </location>
</feature>
<dbReference type="PANTHER" id="PTHR46349:SF6">
    <property type="entry name" value="MYOSIN-6-LIKE"/>
    <property type="match status" value="1"/>
</dbReference>
<evidence type="ECO:0000256" key="4">
    <source>
        <dbReference type="ARBA" id="ARBA00023175"/>
    </source>
</evidence>
<feature type="region of interest" description="Disordered" evidence="6">
    <location>
        <begin position="779"/>
        <end position="822"/>
    </location>
</feature>